<keyword evidence="2" id="KW-1185">Reference proteome</keyword>
<comment type="caution">
    <text evidence="1">The sequence shown here is derived from an EMBL/GenBank/DDBJ whole genome shotgun (WGS) entry which is preliminary data.</text>
</comment>
<reference evidence="1" key="1">
    <citation type="submission" date="2020-11" db="EMBL/GenBank/DDBJ databases">
        <title>Sequencing the genomes of 1000 actinobacteria strains.</title>
        <authorList>
            <person name="Klenk H.-P."/>
        </authorList>
    </citation>
    <scope>NUCLEOTIDE SEQUENCE</scope>
    <source>
        <strain evidence="1">DSM 45356</strain>
    </source>
</reference>
<gene>
    <name evidence="1" type="ORF">IW245_002570</name>
</gene>
<dbReference type="EMBL" id="JADOUF010000001">
    <property type="protein sequence ID" value="MBG6136376.1"/>
    <property type="molecule type" value="Genomic_DNA"/>
</dbReference>
<dbReference type="AlphaFoldDB" id="A0A8J7GER4"/>
<evidence type="ECO:0000313" key="2">
    <source>
        <dbReference type="Proteomes" id="UP000622552"/>
    </source>
</evidence>
<name>A0A8J7GER4_9ACTN</name>
<accession>A0A8J7GER4</accession>
<dbReference type="Proteomes" id="UP000622552">
    <property type="component" value="Unassembled WGS sequence"/>
</dbReference>
<dbReference type="RefSeq" id="WP_269215938.1">
    <property type="nucleotide sequence ID" value="NZ_JADOUF010000001.1"/>
</dbReference>
<sequence>MLVWWGKAGPFSAVGAYADGGPVAAGHGVSPQQIALAAPPR</sequence>
<proteinExistence type="predicted"/>
<protein>
    <submittedName>
        <fullName evidence="1">Uncharacterized protein</fullName>
    </submittedName>
</protein>
<evidence type="ECO:0000313" key="1">
    <source>
        <dbReference type="EMBL" id="MBG6136376.1"/>
    </source>
</evidence>
<organism evidence="1 2">
    <name type="scientific">Longispora fulva</name>
    <dbReference type="NCBI Taxonomy" id="619741"/>
    <lineage>
        <taxon>Bacteria</taxon>
        <taxon>Bacillati</taxon>
        <taxon>Actinomycetota</taxon>
        <taxon>Actinomycetes</taxon>
        <taxon>Micromonosporales</taxon>
        <taxon>Micromonosporaceae</taxon>
        <taxon>Longispora</taxon>
    </lineage>
</organism>